<dbReference type="KEGG" id="parq:DSM112329_03460"/>
<accession>A0AAU7AY79</accession>
<protein>
    <recommendedName>
        <fullName evidence="2">PRC-barrel domain-containing protein</fullName>
    </recommendedName>
</protein>
<dbReference type="Pfam" id="PF05239">
    <property type="entry name" value="PRC"/>
    <property type="match status" value="1"/>
</dbReference>
<dbReference type="InterPro" id="IPR027275">
    <property type="entry name" value="PRC-brl_dom"/>
</dbReference>
<feature type="compositionally biased region" description="Basic and acidic residues" evidence="1">
    <location>
        <begin position="153"/>
        <end position="170"/>
    </location>
</feature>
<sequence length="178" mass="19232">MQVEHVERWIGCEVLDQGGELVGKLTEVYFRGSEPVLISAKDGRLTRKRRLVPLDGAVASRDYLRVAFAADRLVETKSGDDDLTANDLAVVAEHYGAAHTAAPEELEGSRARAERVRAAAAAEQEARALEAEAEQRALNADDAAQRAVAATAEAERAQREKQDAEARAEQARAVAGEQ</sequence>
<evidence type="ECO:0000256" key="1">
    <source>
        <dbReference type="SAM" id="MobiDB-lite"/>
    </source>
</evidence>
<feature type="compositionally biased region" description="Low complexity" evidence="1">
    <location>
        <begin position="136"/>
        <end position="152"/>
    </location>
</feature>
<dbReference type="EMBL" id="CP114014">
    <property type="protein sequence ID" value="XAY06586.1"/>
    <property type="molecule type" value="Genomic_DNA"/>
</dbReference>
<dbReference type="RefSeq" id="WP_354697815.1">
    <property type="nucleotide sequence ID" value="NZ_CP114014.1"/>
</dbReference>
<gene>
    <name evidence="3" type="ORF">DSM112329_03460</name>
</gene>
<dbReference type="InterPro" id="IPR011033">
    <property type="entry name" value="PRC_barrel-like_sf"/>
</dbReference>
<evidence type="ECO:0000313" key="3">
    <source>
        <dbReference type="EMBL" id="XAY06586.1"/>
    </source>
</evidence>
<dbReference type="SUPFAM" id="SSF50346">
    <property type="entry name" value="PRC-barrel domain"/>
    <property type="match status" value="1"/>
</dbReference>
<evidence type="ECO:0000259" key="2">
    <source>
        <dbReference type="Pfam" id="PF05239"/>
    </source>
</evidence>
<organism evidence="3">
    <name type="scientific">Paraconexibacter sp. AEG42_29</name>
    <dbReference type="NCBI Taxonomy" id="2997339"/>
    <lineage>
        <taxon>Bacteria</taxon>
        <taxon>Bacillati</taxon>
        <taxon>Actinomycetota</taxon>
        <taxon>Thermoleophilia</taxon>
        <taxon>Solirubrobacterales</taxon>
        <taxon>Paraconexibacteraceae</taxon>
        <taxon>Paraconexibacter</taxon>
    </lineage>
</organism>
<feature type="domain" description="PRC-barrel" evidence="2">
    <location>
        <begin position="3"/>
        <end position="70"/>
    </location>
</feature>
<feature type="region of interest" description="Disordered" evidence="1">
    <location>
        <begin position="132"/>
        <end position="178"/>
    </location>
</feature>
<dbReference type="AlphaFoldDB" id="A0AAU7AY79"/>
<proteinExistence type="predicted"/>
<reference evidence="3" key="1">
    <citation type="submission" date="2022-12" db="EMBL/GenBank/DDBJ databases">
        <title>Paraconexibacter alkalitolerans sp. nov. and Baekduia alba sp. nov., isolated from soil and emended description of the genera Paraconexibacter (Chun et al., 2020) and Baekduia (An et al., 2020).</title>
        <authorList>
            <person name="Vieira S."/>
            <person name="Huber K.J."/>
            <person name="Geppert A."/>
            <person name="Wolf J."/>
            <person name="Neumann-Schaal M."/>
            <person name="Muesken M."/>
            <person name="Overmann J."/>
        </authorList>
    </citation>
    <scope>NUCLEOTIDE SEQUENCE</scope>
    <source>
        <strain evidence="3">AEG42_29</strain>
    </source>
</reference>
<name>A0AAU7AY79_9ACTN</name>